<feature type="domain" description="CheW-like" evidence="1">
    <location>
        <begin position="4"/>
        <end position="148"/>
    </location>
</feature>
<protein>
    <submittedName>
        <fullName evidence="2">Purine-binding chemotaxis protein CheW</fullName>
    </submittedName>
</protein>
<dbReference type="InterPro" id="IPR039315">
    <property type="entry name" value="CheW"/>
</dbReference>
<dbReference type="Proteomes" id="UP000016543">
    <property type="component" value="Unassembled WGS sequence"/>
</dbReference>
<name>A0ABP2CQC2_9GAMM</name>
<dbReference type="Gene3D" id="2.40.50.180">
    <property type="entry name" value="CheA-289, Domain 4"/>
    <property type="match status" value="1"/>
</dbReference>
<accession>A0ABP2CQC2</accession>
<evidence type="ECO:0000313" key="2">
    <source>
        <dbReference type="EMBL" id="EAQ31945.1"/>
    </source>
</evidence>
<dbReference type="EMBL" id="AAMX01000010">
    <property type="protein sequence ID" value="EAQ31945.1"/>
    <property type="molecule type" value="Genomic_DNA"/>
</dbReference>
<dbReference type="InterPro" id="IPR002545">
    <property type="entry name" value="CheW-lke_dom"/>
</dbReference>
<dbReference type="SMART" id="SM00260">
    <property type="entry name" value="CheW"/>
    <property type="match status" value="1"/>
</dbReference>
<dbReference type="Pfam" id="PF01584">
    <property type="entry name" value="CheW"/>
    <property type="match status" value="1"/>
</dbReference>
<reference evidence="2 3" key="1">
    <citation type="submission" date="2006-01" db="EMBL/GenBank/DDBJ databases">
        <authorList>
            <person name="Brettar I."/>
            <person name="Hofle M."/>
            <person name="Ferriera S."/>
            <person name="Johnson J."/>
            <person name="Kravitz S."/>
            <person name="Halpern A."/>
            <person name="Remington K."/>
            <person name="Beeson K."/>
            <person name="Tran B."/>
            <person name="Rogers Y.-H."/>
            <person name="Friedman R."/>
            <person name="Venter J.C."/>
        </authorList>
    </citation>
    <scope>NUCLEOTIDE SEQUENCE [LARGE SCALE GENOMIC DNA]</scope>
    <source>
        <strain evidence="2 3">OS145</strain>
    </source>
</reference>
<dbReference type="InterPro" id="IPR036061">
    <property type="entry name" value="CheW-like_dom_sf"/>
</dbReference>
<organism evidence="2 3">
    <name type="scientific">Idiomarina baltica OS145</name>
    <dbReference type="NCBI Taxonomy" id="314276"/>
    <lineage>
        <taxon>Bacteria</taxon>
        <taxon>Pseudomonadati</taxon>
        <taxon>Pseudomonadota</taxon>
        <taxon>Gammaproteobacteria</taxon>
        <taxon>Alteromonadales</taxon>
        <taxon>Idiomarinaceae</taxon>
        <taxon>Idiomarina</taxon>
    </lineage>
</organism>
<evidence type="ECO:0000313" key="3">
    <source>
        <dbReference type="Proteomes" id="UP000016543"/>
    </source>
</evidence>
<dbReference type="Gene3D" id="2.30.30.40">
    <property type="entry name" value="SH3 Domains"/>
    <property type="match status" value="1"/>
</dbReference>
<dbReference type="PANTHER" id="PTHR22617">
    <property type="entry name" value="CHEMOTAXIS SENSOR HISTIDINE KINASE-RELATED"/>
    <property type="match status" value="1"/>
</dbReference>
<sequence>MSAVKQILSFILHEEHFGLTISHIQEVLEYRRVTAVPRTPAFLLGVTNLRGQVVPVVDLRALFGLEQQPLTIDSCIIIVDIALGDEQVAVGLLADRVCEVMEIDEACLNKPPRLGNQINTDYIEAIARQEDDFIILLDLARVFSGDEISAVTQAVQLMGAGVDESSEVDS</sequence>
<gene>
    <name evidence="2" type="ORF">OS145_11661</name>
</gene>
<dbReference type="SUPFAM" id="SSF50341">
    <property type="entry name" value="CheW-like"/>
    <property type="match status" value="1"/>
</dbReference>
<dbReference type="RefSeq" id="WP_006955021.1">
    <property type="nucleotide sequence ID" value="NZ_CH672404.1"/>
</dbReference>
<evidence type="ECO:0000259" key="1">
    <source>
        <dbReference type="PROSITE" id="PS50851"/>
    </source>
</evidence>
<dbReference type="PROSITE" id="PS50851">
    <property type="entry name" value="CHEW"/>
    <property type="match status" value="1"/>
</dbReference>
<comment type="caution">
    <text evidence="2">The sequence shown here is derived from an EMBL/GenBank/DDBJ whole genome shotgun (WGS) entry which is preliminary data.</text>
</comment>
<proteinExistence type="predicted"/>
<keyword evidence="3" id="KW-1185">Reference proteome</keyword>
<dbReference type="PANTHER" id="PTHR22617:SF41">
    <property type="entry name" value="CHEMOTAXIS SIGNAL TRANSDUCTION SYSTEM ADAPTOR PROTEIN CHEW"/>
    <property type="match status" value="1"/>
</dbReference>